<feature type="transmembrane region" description="Helical" evidence="8">
    <location>
        <begin position="21"/>
        <end position="39"/>
    </location>
</feature>
<evidence type="ECO:0000256" key="5">
    <source>
        <dbReference type="ARBA" id="ARBA00022692"/>
    </source>
</evidence>
<dbReference type="GO" id="GO:0005886">
    <property type="term" value="C:plasma membrane"/>
    <property type="evidence" value="ECO:0007669"/>
    <property type="project" value="UniProtKB-SubCell"/>
</dbReference>
<dbReference type="AlphaFoldDB" id="A0A344L6G4"/>
<evidence type="ECO:0000256" key="2">
    <source>
        <dbReference type="ARBA" id="ARBA00022475"/>
    </source>
</evidence>
<comment type="subcellular location">
    <subcellularLocation>
        <location evidence="1">Cell membrane</location>
        <topology evidence="1">Multi-pass membrane protein</topology>
    </subcellularLocation>
</comment>
<dbReference type="GO" id="GO:0009103">
    <property type="term" value="P:lipopolysaccharide biosynthetic process"/>
    <property type="evidence" value="ECO:0007669"/>
    <property type="project" value="UniProtKB-ARBA"/>
</dbReference>
<evidence type="ECO:0000256" key="7">
    <source>
        <dbReference type="ARBA" id="ARBA00023136"/>
    </source>
</evidence>
<feature type="transmembrane region" description="Helical" evidence="8">
    <location>
        <begin position="161"/>
        <end position="192"/>
    </location>
</feature>
<feature type="transmembrane region" description="Helical" evidence="8">
    <location>
        <begin position="82"/>
        <end position="102"/>
    </location>
</feature>
<keyword evidence="6 8" id="KW-1133">Transmembrane helix</keyword>
<evidence type="ECO:0000256" key="3">
    <source>
        <dbReference type="ARBA" id="ARBA00022676"/>
    </source>
</evidence>
<evidence type="ECO:0000256" key="6">
    <source>
        <dbReference type="ARBA" id="ARBA00022989"/>
    </source>
</evidence>
<proteinExistence type="predicted"/>
<dbReference type="PANTHER" id="PTHR33908">
    <property type="entry name" value="MANNOSYLTRANSFERASE YKCB-RELATED"/>
    <property type="match status" value="1"/>
</dbReference>
<dbReference type="InterPro" id="IPR050297">
    <property type="entry name" value="LipidA_mod_glycosyltrf_83"/>
</dbReference>
<keyword evidence="2" id="KW-1003">Cell membrane</keyword>
<keyword evidence="4 10" id="KW-0808">Transferase</keyword>
<dbReference type="KEGG" id="aab:A4R43_14725"/>
<evidence type="ECO:0000256" key="8">
    <source>
        <dbReference type="SAM" id="Phobius"/>
    </source>
</evidence>
<keyword evidence="7 8" id="KW-0472">Membrane</keyword>
<feature type="transmembrane region" description="Helical" evidence="8">
    <location>
        <begin position="244"/>
        <end position="272"/>
    </location>
</feature>
<reference evidence="10 11" key="1">
    <citation type="submission" date="2016-04" db="EMBL/GenBank/DDBJ databases">
        <title>Complete genome sequence and analysis of deep-sea sediment isolate, Amycolatopsis sp. WP1.</title>
        <authorList>
            <person name="Wang H."/>
            <person name="Chen S."/>
            <person name="Wu Q."/>
        </authorList>
    </citation>
    <scope>NUCLEOTIDE SEQUENCE [LARGE SCALE GENOMIC DNA]</scope>
    <source>
        <strain evidence="10 11">WP1</strain>
    </source>
</reference>
<evidence type="ECO:0000256" key="1">
    <source>
        <dbReference type="ARBA" id="ARBA00004651"/>
    </source>
</evidence>
<evidence type="ECO:0000313" key="11">
    <source>
        <dbReference type="Proteomes" id="UP000250434"/>
    </source>
</evidence>
<evidence type="ECO:0000313" key="10">
    <source>
        <dbReference type="EMBL" id="AXB43638.1"/>
    </source>
</evidence>
<dbReference type="Pfam" id="PF13231">
    <property type="entry name" value="PMT_2"/>
    <property type="match status" value="1"/>
</dbReference>
<protein>
    <submittedName>
        <fullName evidence="10">Glycosyl transferase, family 39</fullName>
    </submittedName>
</protein>
<dbReference type="InterPro" id="IPR038731">
    <property type="entry name" value="RgtA/B/C-like"/>
</dbReference>
<gene>
    <name evidence="10" type="ORF">A4R43_14725</name>
</gene>
<dbReference type="GO" id="GO:0016763">
    <property type="term" value="F:pentosyltransferase activity"/>
    <property type="evidence" value="ECO:0007669"/>
    <property type="project" value="TreeGrafter"/>
</dbReference>
<organism evidence="10 11">
    <name type="scientific">Amycolatopsis albispora</name>
    <dbReference type="NCBI Taxonomy" id="1804986"/>
    <lineage>
        <taxon>Bacteria</taxon>
        <taxon>Bacillati</taxon>
        <taxon>Actinomycetota</taxon>
        <taxon>Actinomycetes</taxon>
        <taxon>Pseudonocardiales</taxon>
        <taxon>Pseudonocardiaceae</taxon>
        <taxon>Amycolatopsis</taxon>
    </lineage>
</organism>
<accession>A0A344L6G4</accession>
<evidence type="ECO:0000259" key="9">
    <source>
        <dbReference type="Pfam" id="PF13231"/>
    </source>
</evidence>
<dbReference type="PANTHER" id="PTHR33908:SF11">
    <property type="entry name" value="MEMBRANE PROTEIN"/>
    <property type="match status" value="1"/>
</dbReference>
<keyword evidence="5 8" id="KW-0812">Transmembrane</keyword>
<keyword evidence="3" id="KW-0328">Glycosyltransferase</keyword>
<evidence type="ECO:0000256" key="4">
    <source>
        <dbReference type="ARBA" id="ARBA00022679"/>
    </source>
</evidence>
<dbReference type="EMBL" id="CP015163">
    <property type="protein sequence ID" value="AXB43638.1"/>
    <property type="molecule type" value="Genomic_DNA"/>
</dbReference>
<sequence length="502" mass="54104">MTTTLEARADEAVRPLAKGPVFAVAGAMAAVLLLVNGRYGYFGDELYFLAAGRHLDWGYADQPPALPLLAHLMDLLAPGSVWALRLPAVLAVVASAVLTALIARELGGGTRAQVLAAGAFAVSMQFLGSGHYLATSTMDPFLWTVVLWLLVRWLRTRSDGLLLWAGVVTGLALNVKFLIPAFWVVALLFAAWLGPRELLTRPKLWLGAGVAVLAAVPTVLWQAANGWPQLEMGEAIGDENPDKVAAALAYPVLALASAGLVVGVVLVLYGLWRLLRTPSLRFLGWTLLALTVLFAVAGGRFYYVAGLFPLCWAVAAVHLEAGRARRWWRWLATWPVYALSAVIAVPLTLPVLPAHVLDANPGLPRPLFTSAERGWPEFADAVAAVHRSLPPEQRARTAIVTQVYWQASALDHYGPERGLPEPYSGNRGYWTLATLPASADTVLYVGADSPVLRAHFARVDQVGVVDTGLPAPMFTQGVPIWLATGPSAPLPQLWPSFRDLRL</sequence>
<keyword evidence="11" id="KW-1185">Reference proteome</keyword>
<feature type="domain" description="Glycosyltransferase RgtA/B/C/D-like" evidence="9">
    <location>
        <begin position="61"/>
        <end position="221"/>
    </location>
</feature>
<dbReference type="Proteomes" id="UP000250434">
    <property type="component" value="Chromosome"/>
</dbReference>
<feature type="transmembrane region" description="Helical" evidence="8">
    <location>
        <begin position="204"/>
        <end position="224"/>
    </location>
</feature>
<name>A0A344L6G4_9PSEU</name>
<feature type="transmembrane region" description="Helical" evidence="8">
    <location>
        <begin position="279"/>
        <end position="296"/>
    </location>
</feature>